<feature type="domain" description="Peptidase M12A" evidence="11">
    <location>
        <begin position="68"/>
        <end position="260"/>
    </location>
</feature>
<dbReference type="WormBase" id="SRAE_2000524000">
    <property type="protein sequence ID" value="SRP03644"/>
    <property type="gene ID" value="WBGene00265500"/>
</dbReference>
<dbReference type="SMART" id="SM00235">
    <property type="entry name" value="ZnMc"/>
    <property type="match status" value="1"/>
</dbReference>
<comment type="caution">
    <text evidence="8">Lacks conserved residue(s) required for the propagation of feature annotation.</text>
</comment>
<evidence type="ECO:0000313" key="14">
    <source>
        <dbReference type="WBParaSite" id="SRAE_2000524000.1"/>
    </source>
</evidence>
<evidence type="ECO:0000256" key="3">
    <source>
        <dbReference type="ARBA" id="ARBA00022723"/>
    </source>
</evidence>
<keyword evidence="1" id="KW-0245">EGF-like domain</keyword>
<evidence type="ECO:0000256" key="6">
    <source>
        <dbReference type="ARBA" id="ARBA00023049"/>
    </source>
</evidence>
<keyword evidence="7 8" id="KW-1015">Disulfide bond</keyword>
<gene>
    <name evidence="12 14 15" type="ORF">SRAE_2000524000</name>
</gene>
<protein>
    <recommendedName>
        <fullName evidence="9">Metalloendopeptidase</fullName>
        <ecNumber evidence="9">3.4.24.-</ecNumber>
    </recommendedName>
</protein>
<evidence type="ECO:0000259" key="11">
    <source>
        <dbReference type="PROSITE" id="PS51864"/>
    </source>
</evidence>
<dbReference type="InterPro" id="IPR035914">
    <property type="entry name" value="Sperma_CUB_dom_sf"/>
</dbReference>
<dbReference type="GO" id="GO:0006508">
    <property type="term" value="P:proteolysis"/>
    <property type="evidence" value="ECO:0007669"/>
    <property type="project" value="UniProtKB-KW"/>
</dbReference>
<evidence type="ECO:0000256" key="8">
    <source>
        <dbReference type="PROSITE-ProRule" id="PRU01211"/>
    </source>
</evidence>
<keyword evidence="10" id="KW-0472">Membrane</keyword>
<comment type="cofactor">
    <cofactor evidence="9">
        <name>Zn(2+)</name>
        <dbReference type="ChEBI" id="CHEBI:29105"/>
    </cofactor>
    <text evidence="9">Binds 1 zinc ion per subunit.</text>
</comment>
<evidence type="ECO:0000256" key="5">
    <source>
        <dbReference type="ARBA" id="ARBA00022833"/>
    </source>
</evidence>
<dbReference type="PRINTS" id="PR00480">
    <property type="entry name" value="ASTACIN"/>
</dbReference>
<feature type="disulfide bond" evidence="8">
    <location>
        <begin position="104"/>
        <end position="259"/>
    </location>
</feature>
<dbReference type="GO" id="GO:0004222">
    <property type="term" value="F:metalloendopeptidase activity"/>
    <property type="evidence" value="ECO:0007669"/>
    <property type="project" value="UniProtKB-UniRule"/>
</dbReference>
<dbReference type="CTD" id="36382993"/>
<dbReference type="InterPro" id="IPR000742">
    <property type="entry name" value="EGF"/>
</dbReference>
<dbReference type="PROSITE" id="PS01186">
    <property type="entry name" value="EGF_2"/>
    <property type="match status" value="1"/>
</dbReference>
<keyword evidence="6 9" id="KW-0482">Metalloprotease</keyword>
<sequence length="412" mass="48465">MRSVFYIIVKNFKIFTIILLFFLNNVLLGNNIIDSLENNYEKFKRSINMSSKFVELDEISSRKKRYFSANRQNKWKFPIPYIVDKTLDFFYIQTALSFITMETCITFTARELEIKRRPGIIFVSGHSYKNFIEKKNDKKSQIIKVSLDKYDIGNLQRKILYTLGLEFEHCHPDRDHYLKIVYQNIITWKTNLFNIIPEIKNNAYKVPYDYGSIMHVGKFFSSANNLETIVPKKIPYSNTLGQNEDLSYLDLKKLNLYYCSKICKKKFPCFNGGYQNPKKCNTCICVRGFFGRHCEYIPQIDRVCGKVKFYASNIPNKIKSNGIKNCFYHILSKIGKKIQITIELVSIPSFTNEFCRAQNSLEIKYLFDKTTTGARFCGYVKSLTFISKSDYVIVYYKSKSRESLFRLSYQEI</sequence>
<dbReference type="PANTHER" id="PTHR10127:SF780">
    <property type="entry name" value="METALLOENDOPEPTIDASE"/>
    <property type="match status" value="1"/>
</dbReference>
<proteinExistence type="predicted"/>
<evidence type="ECO:0000313" key="12">
    <source>
        <dbReference type="EMBL" id="CEF70615.1"/>
    </source>
</evidence>
<dbReference type="RefSeq" id="XP_024509812.1">
    <property type="nucleotide sequence ID" value="XM_024644231.1"/>
</dbReference>
<keyword evidence="2 9" id="KW-0645">Protease</keyword>
<dbReference type="InterPro" id="IPR001506">
    <property type="entry name" value="Peptidase_M12A"/>
</dbReference>
<keyword evidence="4 9" id="KW-0378">Hydrolase</keyword>
<evidence type="ECO:0000313" key="15">
    <source>
        <dbReference type="WormBase" id="SRAE_2000524000"/>
    </source>
</evidence>
<name>A0A090LLL6_STRRB</name>
<dbReference type="PANTHER" id="PTHR10127">
    <property type="entry name" value="DISCOIDIN, CUB, EGF, LAMININ , AND ZINC METALLOPROTEASE DOMAIN CONTAINING"/>
    <property type="match status" value="1"/>
</dbReference>
<keyword evidence="10" id="KW-1133">Transmembrane helix</keyword>
<reference evidence="12 13" key="1">
    <citation type="submission" date="2014-09" db="EMBL/GenBank/DDBJ databases">
        <authorList>
            <person name="Martin A.A."/>
        </authorList>
    </citation>
    <scope>NUCLEOTIDE SEQUENCE</scope>
    <source>
        <strain evidence="13">ED321</strain>
        <strain evidence="12">ED321 Heterogonic</strain>
    </source>
</reference>
<keyword evidence="10" id="KW-0812">Transmembrane</keyword>
<accession>A0A090LLL6</accession>
<evidence type="ECO:0000256" key="4">
    <source>
        <dbReference type="ARBA" id="ARBA00022801"/>
    </source>
</evidence>
<evidence type="ECO:0000313" key="13">
    <source>
        <dbReference type="Proteomes" id="UP000035682"/>
    </source>
</evidence>
<keyword evidence="3 9" id="KW-0479">Metal-binding</keyword>
<evidence type="ECO:0000256" key="7">
    <source>
        <dbReference type="ARBA" id="ARBA00023157"/>
    </source>
</evidence>
<dbReference type="Pfam" id="PF01400">
    <property type="entry name" value="Astacin"/>
    <property type="match status" value="1"/>
</dbReference>
<dbReference type="SUPFAM" id="SSF49854">
    <property type="entry name" value="Spermadhesin, CUB domain"/>
    <property type="match status" value="1"/>
</dbReference>
<dbReference type="GO" id="GO:0008270">
    <property type="term" value="F:zinc ion binding"/>
    <property type="evidence" value="ECO:0007669"/>
    <property type="project" value="InterPro"/>
</dbReference>
<evidence type="ECO:0000256" key="2">
    <source>
        <dbReference type="ARBA" id="ARBA00022670"/>
    </source>
</evidence>
<evidence type="ECO:0000256" key="9">
    <source>
        <dbReference type="RuleBase" id="RU361183"/>
    </source>
</evidence>
<dbReference type="AlphaFoldDB" id="A0A090LLL6"/>
<reference evidence="14" key="2">
    <citation type="submission" date="2020-12" db="UniProtKB">
        <authorList>
            <consortium name="WormBaseParasite"/>
        </authorList>
    </citation>
    <scope>IDENTIFICATION</scope>
</reference>
<keyword evidence="13" id="KW-1185">Reference proteome</keyword>
<dbReference type="InterPro" id="IPR000859">
    <property type="entry name" value="CUB_dom"/>
</dbReference>
<dbReference type="WBParaSite" id="SRAE_2000524000.1">
    <property type="protein sequence ID" value="SRAE_2000524000.1"/>
    <property type="gene ID" value="WBGene00265500"/>
</dbReference>
<dbReference type="PROSITE" id="PS00022">
    <property type="entry name" value="EGF_1"/>
    <property type="match status" value="1"/>
</dbReference>
<dbReference type="InterPro" id="IPR006026">
    <property type="entry name" value="Peptidase_Metallo"/>
</dbReference>
<feature type="transmembrane region" description="Helical" evidence="10">
    <location>
        <begin position="12"/>
        <end position="33"/>
    </location>
</feature>
<evidence type="ECO:0000256" key="10">
    <source>
        <dbReference type="SAM" id="Phobius"/>
    </source>
</evidence>
<dbReference type="Gene3D" id="3.40.390.10">
    <property type="entry name" value="Collagenase (Catalytic Domain)"/>
    <property type="match status" value="1"/>
</dbReference>
<dbReference type="GeneID" id="36382993"/>
<dbReference type="Proteomes" id="UP000035682">
    <property type="component" value="Unplaced"/>
</dbReference>
<dbReference type="OrthoDB" id="5858639at2759"/>
<dbReference type="EC" id="3.4.24.-" evidence="9"/>
<dbReference type="EMBL" id="LN609529">
    <property type="protein sequence ID" value="CEF70615.1"/>
    <property type="molecule type" value="Genomic_DNA"/>
</dbReference>
<dbReference type="InterPro" id="IPR024079">
    <property type="entry name" value="MetalloPept_cat_dom_sf"/>
</dbReference>
<evidence type="ECO:0000256" key="1">
    <source>
        <dbReference type="ARBA" id="ARBA00022536"/>
    </source>
</evidence>
<keyword evidence="5 9" id="KW-0862">Zinc</keyword>
<dbReference type="Pfam" id="PF00431">
    <property type="entry name" value="CUB"/>
    <property type="match status" value="1"/>
</dbReference>
<dbReference type="PROSITE" id="PS51864">
    <property type="entry name" value="ASTACIN"/>
    <property type="match status" value="1"/>
</dbReference>
<dbReference type="CDD" id="cd00054">
    <property type="entry name" value="EGF_CA"/>
    <property type="match status" value="1"/>
</dbReference>
<dbReference type="SUPFAM" id="SSF55486">
    <property type="entry name" value="Metalloproteases ('zincins'), catalytic domain"/>
    <property type="match status" value="1"/>
</dbReference>
<organism evidence="12">
    <name type="scientific">Strongyloides ratti</name>
    <name type="common">Parasitic roundworm</name>
    <dbReference type="NCBI Taxonomy" id="34506"/>
    <lineage>
        <taxon>Eukaryota</taxon>
        <taxon>Metazoa</taxon>
        <taxon>Ecdysozoa</taxon>
        <taxon>Nematoda</taxon>
        <taxon>Chromadorea</taxon>
        <taxon>Rhabditida</taxon>
        <taxon>Tylenchina</taxon>
        <taxon>Panagrolaimomorpha</taxon>
        <taxon>Strongyloidoidea</taxon>
        <taxon>Strongyloididae</taxon>
        <taxon>Strongyloides</taxon>
    </lineage>
</organism>
<dbReference type="Gene3D" id="2.60.120.290">
    <property type="entry name" value="Spermadhesin, CUB domain"/>
    <property type="match status" value="1"/>
</dbReference>